<dbReference type="GO" id="GO:0016874">
    <property type="term" value="F:ligase activity"/>
    <property type="evidence" value="ECO:0007669"/>
    <property type="project" value="UniProtKB-KW"/>
</dbReference>
<name>A0ABV1D605_9FIRM</name>
<evidence type="ECO:0000256" key="3">
    <source>
        <dbReference type="ARBA" id="ARBA00022989"/>
    </source>
</evidence>
<feature type="transmembrane region" description="Helical" evidence="5">
    <location>
        <begin position="145"/>
        <end position="161"/>
    </location>
</feature>
<organism evidence="7 8">
    <name type="scientific">Enterocloster hominis</name>
    <name type="common">ex Hitch et al. 2024</name>
    <dbReference type="NCBI Taxonomy" id="1917870"/>
    <lineage>
        <taxon>Bacteria</taxon>
        <taxon>Bacillati</taxon>
        <taxon>Bacillota</taxon>
        <taxon>Clostridia</taxon>
        <taxon>Lachnospirales</taxon>
        <taxon>Lachnospiraceae</taxon>
        <taxon>Enterocloster</taxon>
    </lineage>
</organism>
<gene>
    <name evidence="7" type="ORF">WMQ36_12725</name>
</gene>
<keyword evidence="2 5" id="KW-0812">Transmembrane</keyword>
<evidence type="ECO:0000256" key="2">
    <source>
        <dbReference type="ARBA" id="ARBA00022692"/>
    </source>
</evidence>
<feature type="transmembrane region" description="Helical" evidence="5">
    <location>
        <begin position="368"/>
        <end position="386"/>
    </location>
</feature>
<keyword evidence="3 5" id="KW-1133">Transmembrane helix</keyword>
<dbReference type="PANTHER" id="PTHR37422:SF13">
    <property type="entry name" value="LIPOPOLYSACCHARIDE BIOSYNTHESIS PROTEIN PA4999-RELATED"/>
    <property type="match status" value="1"/>
</dbReference>
<feature type="domain" description="O-antigen ligase-related" evidence="6">
    <location>
        <begin position="334"/>
        <end position="485"/>
    </location>
</feature>
<reference evidence="7 8" key="1">
    <citation type="submission" date="2024-03" db="EMBL/GenBank/DDBJ databases">
        <title>Human intestinal bacterial collection.</title>
        <authorList>
            <person name="Pauvert C."/>
            <person name="Hitch T.C.A."/>
            <person name="Clavel T."/>
        </authorList>
    </citation>
    <scope>NUCLEOTIDE SEQUENCE [LARGE SCALE GENOMIC DNA]</scope>
    <source>
        <strain evidence="7 8">CLA-SR-H021</strain>
    </source>
</reference>
<comment type="subcellular location">
    <subcellularLocation>
        <location evidence="1">Membrane</location>
        <topology evidence="1">Multi-pass membrane protein</topology>
    </subcellularLocation>
</comment>
<evidence type="ECO:0000256" key="4">
    <source>
        <dbReference type="ARBA" id="ARBA00023136"/>
    </source>
</evidence>
<evidence type="ECO:0000256" key="5">
    <source>
        <dbReference type="SAM" id="Phobius"/>
    </source>
</evidence>
<sequence>MVSAMAASGISLKGVIMDSSKKTGILNIVRFHSAWKSTNCALAGVFAVIIIGVFPLVFRDYYFDILNFKTYFYYRVVIIFAAVFLMVNGIFLSLSIYLGCVRNPGRNRLFNAADWSMLDFILIAGISTLKSASPAAALLGSDGRFSGLLLWIAYAFMYFAVSKNLRLRQWYLDLFLGAGMAACIIGILQYFDMDPIGFKNLMDPEQYYMFTSTIGNINTYTSYAALLAGASALLFFTEEAGIRKTWYLLCMSVSFFALITGMSDNAYLAILALIGLLPLYAFKNLRGARTYIFILAVLGSEFWILPRMTKPSSGAAGHMGGLYRVISGSHYLIVLVAALWAMYFILCRMIQRLPDTHPLMQDGNRGRWVWLAFLSMVVILACFALYDVNVRGNAGNYGGLAQYLAINDDWGTHRWYIWRIGMESYGGFPFTQKLFGAGPDTYGAVVMEKYYDEMVMRYGEFFDSAHNEYLQYLVTVGLAGLAAYLALLVTSIRKMIRSAGKRPYVMAIAFAVICYAAQAAVNISVPIVTPVMLMLLAMGVSGEDGTDKGIPDLIYKQDGKE</sequence>
<feature type="transmembrane region" description="Helical" evidence="5">
    <location>
        <begin position="40"/>
        <end position="58"/>
    </location>
</feature>
<comment type="caution">
    <text evidence="7">The sequence shown here is derived from an EMBL/GenBank/DDBJ whole genome shotgun (WGS) entry which is preliminary data.</text>
</comment>
<feature type="transmembrane region" description="Helical" evidence="5">
    <location>
        <begin position="504"/>
        <end position="528"/>
    </location>
</feature>
<keyword evidence="4 5" id="KW-0472">Membrane</keyword>
<proteinExistence type="predicted"/>
<evidence type="ECO:0000313" key="7">
    <source>
        <dbReference type="EMBL" id="MEQ2425837.1"/>
    </source>
</evidence>
<accession>A0ABV1D605</accession>
<dbReference type="RefSeq" id="WP_349118255.1">
    <property type="nucleotide sequence ID" value="NZ_JBBMFM010000043.1"/>
</dbReference>
<dbReference type="Proteomes" id="UP001454086">
    <property type="component" value="Unassembled WGS sequence"/>
</dbReference>
<dbReference type="InterPro" id="IPR051533">
    <property type="entry name" value="WaaL-like"/>
</dbReference>
<feature type="transmembrane region" description="Helical" evidence="5">
    <location>
        <begin position="120"/>
        <end position="139"/>
    </location>
</feature>
<evidence type="ECO:0000259" key="6">
    <source>
        <dbReference type="Pfam" id="PF04932"/>
    </source>
</evidence>
<feature type="transmembrane region" description="Helical" evidence="5">
    <location>
        <begin position="244"/>
        <end position="260"/>
    </location>
</feature>
<feature type="transmembrane region" description="Helical" evidence="5">
    <location>
        <begin position="217"/>
        <end position="237"/>
    </location>
</feature>
<feature type="transmembrane region" description="Helical" evidence="5">
    <location>
        <begin position="290"/>
        <end position="308"/>
    </location>
</feature>
<dbReference type="Pfam" id="PF04932">
    <property type="entry name" value="Wzy_C"/>
    <property type="match status" value="1"/>
</dbReference>
<feature type="transmembrane region" description="Helical" evidence="5">
    <location>
        <begin position="170"/>
        <end position="191"/>
    </location>
</feature>
<protein>
    <submittedName>
        <fullName evidence="7">O-antigen ligase family protein</fullName>
    </submittedName>
</protein>
<feature type="transmembrane region" description="Helical" evidence="5">
    <location>
        <begin position="266"/>
        <end position="283"/>
    </location>
</feature>
<keyword evidence="7" id="KW-0436">Ligase</keyword>
<feature type="transmembrane region" description="Helical" evidence="5">
    <location>
        <begin position="328"/>
        <end position="347"/>
    </location>
</feature>
<dbReference type="EMBL" id="JBBMFM010000043">
    <property type="protein sequence ID" value="MEQ2425837.1"/>
    <property type="molecule type" value="Genomic_DNA"/>
</dbReference>
<dbReference type="InterPro" id="IPR007016">
    <property type="entry name" value="O-antigen_ligase-rel_domated"/>
</dbReference>
<evidence type="ECO:0000313" key="8">
    <source>
        <dbReference type="Proteomes" id="UP001454086"/>
    </source>
</evidence>
<evidence type="ECO:0000256" key="1">
    <source>
        <dbReference type="ARBA" id="ARBA00004141"/>
    </source>
</evidence>
<feature type="transmembrane region" description="Helical" evidence="5">
    <location>
        <begin position="469"/>
        <end position="492"/>
    </location>
</feature>
<keyword evidence="8" id="KW-1185">Reference proteome</keyword>
<dbReference type="PANTHER" id="PTHR37422">
    <property type="entry name" value="TEICHURONIC ACID BIOSYNTHESIS PROTEIN TUAE"/>
    <property type="match status" value="1"/>
</dbReference>
<feature type="transmembrane region" description="Helical" evidence="5">
    <location>
        <begin position="78"/>
        <end position="99"/>
    </location>
</feature>